<organism evidence="3 4">
    <name type="scientific">Hondaea fermentalgiana</name>
    <dbReference type="NCBI Taxonomy" id="2315210"/>
    <lineage>
        <taxon>Eukaryota</taxon>
        <taxon>Sar</taxon>
        <taxon>Stramenopiles</taxon>
        <taxon>Bigyra</taxon>
        <taxon>Labyrinthulomycetes</taxon>
        <taxon>Thraustochytrida</taxon>
        <taxon>Thraustochytriidae</taxon>
        <taxon>Hondaea</taxon>
    </lineage>
</organism>
<evidence type="ECO:0000259" key="2">
    <source>
        <dbReference type="PROSITE" id="PS50011"/>
    </source>
</evidence>
<accession>A0A2R5G4A5</accession>
<comment type="caution">
    <text evidence="3">The sequence shown here is derived from an EMBL/GenBank/DDBJ whole genome shotgun (WGS) entry which is preliminary data.</text>
</comment>
<feature type="region of interest" description="Disordered" evidence="1">
    <location>
        <begin position="1080"/>
        <end position="1100"/>
    </location>
</feature>
<dbReference type="PANTHER" id="PTHR44329">
    <property type="entry name" value="SERINE/THREONINE-PROTEIN KINASE TNNI3K-RELATED"/>
    <property type="match status" value="1"/>
</dbReference>
<feature type="compositionally biased region" description="Acidic residues" evidence="1">
    <location>
        <begin position="418"/>
        <end position="431"/>
    </location>
</feature>
<dbReference type="InterPro" id="IPR000719">
    <property type="entry name" value="Prot_kinase_dom"/>
</dbReference>
<dbReference type="InterPro" id="IPR051681">
    <property type="entry name" value="Ser/Thr_Kinases-Pseudokinases"/>
</dbReference>
<feature type="region of interest" description="Disordered" evidence="1">
    <location>
        <begin position="1420"/>
        <end position="1460"/>
    </location>
</feature>
<dbReference type="Gene3D" id="1.25.10.10">
    <property type="entry name" value="Leucine-rich Repeat Variant"/>
    <property type="match status" value="1"/>
</dbReference>
<dbReference type="SMART" id="SM00220">
    <property type="entry name" value="S_TKc"/>
    <property type="match status" value="1"/>
</dbReference>
<dbReference type="GO" id="GO:0005524">
    <property type="term" value="F:ATP binding"/>
    <property type="evidence" value="ECO:0007669"/>
    <property type="project" value="InterPro"/>
</dbReference>
<dbReference type="Gene3D" id="1.10.510.10">
    <property type="entry name" value="Transferase(Phosphotransferase) domain 1"/>
    <property type="match status" value="1"/>
</dbReference>
<feature type="region of interest" description="Disordered" evidence="1">
    <location>
        <begin position="928"/>
        <end position="998"/>
    </location>
</feature>
<dbReference type="PROSITE" id="PS50011">
    <property type="entry name" value="PROTEIN_KINASE_DOM"/>
    <property type="match status" value="1"/>
</dbReference>
<feature type="compositionally biased region" description="Polar residues" evidence="1">
    <location>
        <begin position="64"/>
        <end position="77"/>
    </location>
</feature>
<feature type="compositionally biased region" description="Low complexity" evidence="1">
    <location>
        <begin position="963"/>
        <end position="983"/>
    </location>
</feature>
<keyword evidence="4" id="KW-1185">Reference proteome</keyword>
<dbReference type="InterPro" id="IPR001245">
    <property type="entry name" value="Ser-Thr/Tyr_kinase_cat_dom"/>
</dbReference>
<feature type="compositionally biased region" description="Polar residues" evidence="1">
    <location>
        <begin position="405"/>
        <end position="415"/>
    </location>
</feature>
<evidence type="ECO:0000256" key="1">
    <source>
        <dbReference type="SAM" id="MobiDB-lite"/>
    </source>
</evidence>
<feature type="compositionally biased region" description="Low complexity" evidence="1">
    <location>
        <begin position="104"/>
        <end position="113"/>
    </location>
</feature>
<feature type="compositionally biased region" description="Basic and acidic residues" evidence="1">
    <location>
        <begin position="1420"/>
        <end position="1435"/>
    </location>
</feature>
<dbReference type="EMBL" id="BEYU01000016">
    <property type="protein sequence ID" value="GBG25862.1"/>
    <property type="molecule type" value="Genomic_DNA"/>
</dbReference>
<protein>
    <submittedName>
        <fullName evidence="3">Protein kinase, putative</fullName>
    </submittedName>
</protein>
<dbReference type="Gene3D" id="3.30.200.20">
    <property type="entry name" value="Phosphorylase Kinase, domain 1"/>
    <property type="match status" value="1"/>
</dbReference>
<dbReference type="InterPro" id="IPR011989">
    <property type="entry name" value="ARM-like"/>
</dbReference>
<dbReference type="InterPro" id="IPR016024">
    <property type="entry name" value="ARM-type_fold"/>
</dbReference>
<dbReference type="InParanoid" id="A0A2R5G4A5"/>
<dbReference type="SUPFAM" id="SSF56112">
    <property type="entry name" value="Protein kinase-like (PK-like)"/>
    <property type="match status" value="1"/>
</dbReference>
<dbReference type="InterPro" id="IPR011009">
    <property type="entry name" value="Kinase-like_dom_sf"/>
</dbReference>
<feature type="region of interest" description="Disordered" evidence="1">
    <location>
        <begin position="155"/>
        <end position="209"/>
    </location>
</feature>
<dbReference type="GO" id="GO:0004674">
    <property type="term" value="F:protein serine/threonine kinase activity"/>
    <property type="evidence" value="ECO:0007669"/>
    <property type="project" value="TreeGrafter"/>
</dbReference>
<dbReference type="SUPFAM" id="SSF48371">
    <property type="entry name" value="ARM repeat"/>
    <property type="match status" value="1"/>
</dbReference>
<feature type="domain" description="Protein kinase" evidence="2">
    <location>
        <begin position="1055"/>
        <end position="1369"/>
    </location>
</feature>
<evidence type="ECO:0000313" key="4">
    <source>
        <dbReference type="Proteomes" id="UP000241890"/>
    </source>
</evidence>
<dbReference type="PROSITE" id="PS00108">
    <property type="entry name" value="PROTEIN_KINASE_ST"/>
    <property type="match status" value="1"/>
</dbReference>
<feature type="region of interest" description="Disordered" evidence="1">
    <location>
        <begin position="381"/>
        <end position="438"/>
    </location>
</feature>
<keyword evidence="3" id="KW-0418">Kinase</keyword>
<sequence>MRIASRGHSPSSAADESPRRLARNHSKDEDALLPENVPLHGTKAGQDGPEESFPNRAATKIDNKQITQDPSSFSKSSVGPPFLSEITQGRARQDTGFDSAETQNGDNDTNNGDYSQGLNIAKARASAAAAAAAAMHNKRVMDKDKQNRGEEFRAALNLPSISQEQTSRVGGNSSSPSIGGERPMSLPPSALVRNHVLPRPPSRVSAGGQNEIDPSLNELGRGIHVALTFLDASDRDIRLHSGEAIAQLLKDCGRRDIHNASSQGTGGQQKATFAELTMDEMSALKVLATSRASSLRRVAAEVLGEYSSRSGIPRGKTTLRSFLKDATDLVKSSECALQIFAVRVAIDFASKGTIWQKRLVEMHWFQLIVAVVSKTLQDATTTRRLHPHRTDSPTPADDAGVASGTDPSGATSVSTGLDADDVADGDGEGDGDASSSRNVGQTEIVLNFSEEQRRLLKLAFEFIGKLDLDDVEKSMKQGNRSDLLGEIREGRKKLINLLTDMCMGSSLHVHVSLLKLLFNAFGGLVRNLTKDHWQDGLEEQFIERALGIILERAEEAAHQHQSLVSAILSQSMMQGDADDMIPDMYDEAYEDGASHLQATEMLNGLASPMTPSTPSAMPGIVGFSQPGLGTSPATQAAATEATAALTQLQLAQQQMYRQTSSLTSSTLSYMSLGGFRNGGGGGGGGGGGMAGTPAAVAGTPRPSVLAAELAANESRWAQSQRNAQQSNQLLVKKLHLVALTMGALEVVQHACVSSRAIANATVELFEMRGVMRVLNMLYRSDVPGAKAQIAQFLCTLCENVSDRHKVQLCESGVIVRLLRLASPSSVYGKKSPGGLASSDEAAFVPSIKAITSLAQVDVIGARIVIAGGVGPLYSHANSTRDSRMAAKEALEVLGVGNLNDLVEVWTAHRRKGAFRELRDDEYVVEDKQVDEEEDDDHPVVDPQPLIPSSHRRSIRKPEEDGGSSLNRRSSTAAALAAKANARNGGKRGDRRRNLLLSQRSNSINSTRSFYEPSQAQTPRVQRVVNLLTKWRRTDGSSLMVRLDSLRGDPSGSRPFHNDVILGSGAFSTVYKAFMVRDDMTQEDPDDTDGGGGSSSGSEDAQPRYIPVAVKRLTDAAFADNSFLDEIKIMSKLPAHGNICNLHAVAMAENTAYIISELGGPHTLAHHLASARSENPEAVSPLCKSWVARLKVAIGISEALKALQSLNPIIVHLDLKSSNVLLTDLGGGRYVPKLCDFGLAIELKAGLEFLSPANHGTLQYMAPEVLRNEEVELSKGFDQAADTYSFAIVLWDMAHPGRVPWDELAVDTELDSIQDRIREMVLSQRRPTRFSTEHWPKGYERLMRSCWRHKPEDRPPFVRSFLTDPDSLTFASSKSKDGDVAQETIGTTLKRIMWDYKSARRVRRGRHDAFEDTSNDDFVRSVRESDKNRGSIDHTTDGLQESPARSRRPTRLRRQSSVLTHRHLPPEMVIDYHDHDDESHAVHPMHDSSGNGGGVGSAFSKASIVGSPLPLSPVLSQGGLYSAEESPGGTRLQGTQSVTDLRDALGQAGSNNDRIGGSMRDVSIGNSFTGSTRSLTYGESRGSLFRLPGSDFASGRVTPPARRVFRRHVSNSVDESSLTSNSSRRLNLV</sequence>
<evidence type="ECO:0000313" key="3">
    <source>
        <dbReference type="EMBL" id="GBG25862.1"/>
    </source>
</evidence>
<reference evidence="3 4" key="1">
    <citation type="submission" date="2017-12" db="EMBL/GenBank/DDBJ databases">
        <title>Sequencing, de novo assembly and annotation of complete genome of a new Thraustochytrid species, strain FCC1311.</title>
        <authorList>
            <person name="Sedici K."/>
            <person name="Godart F."/>
            <person name="Aiese Cigliano R."/>
            <person name="Sanseverino W."/>
            <person name="Barakat M."/>
            <person name="Ortet P."/>
            <person name="Marechal E."/>
            <person name="Cagnac O."/>
            <person name="Amato A."/>
        </authorList>
    </citation>
    <scope>NUCLEOTIDE SEQUENCE [LARGE SCALE GENOMIC DNA]</scope>
</reference>
<dbReference type="Proteomes" id="UP000241890">
    <property type="component" value="Unassembled WGS sequence"/>
</dbReference>
<keyword evidence="3" id="KW-0808">Transferase</keyword>
<dbReference type="OrthoDB" id="4062651at2759"/>
<gene>
    <name evidence="3" type="ORF">FCC1311_020812</name>
</gene>
<feature type="region of interest" description="Disordered" evidence="1">
    <location>
        <begin position="1"/>
        <end position="116"/>
    </location>
</feature>
<feature type="compositionally biased region" description="Polar residues" evidence="1">
    <location>
        <begin position="159"/>
        <end position="177"/>
    </location>
</feature>
<name>A0A2R5G4A5_9STRA</name>
<dbReference type="InterPro" id="IPR008271">
    <property type="entry name" value="Ser/Thr_kinase_AS"/>
</dbReference>
<proteinExistence type="predicted"/>
<feature type="compositionally biased region" description="Basic residues" evidence="1">
    <location>
        <begin position="1444"/>
        <end position="1453"/>
    </location>
</feature>
<dbReference type="Pfam" id="PF07714">
    <property type="entry name" value="PK_Tyr_Ser-Thr"/>
    <property type="match status" value="1"/>
</dbReference>